<name>A0ABD2AH93_VESMC</name>
<gene>
    <name evidence="1" type="ORF">V1477_021143</name>
</gene>
<organism evidence="1 2">
    <name type="scientific">Vespula maculifrons</name>
    <name type="common">Eastern yellow jacket</name>
    <name type="synonym">Wasp</name>
    <dbReference type="NCBI Taxonomy" id="7453"/>
    <lineage>
        <taxon>Eukaryota</taxon>
        <taxon>Metazoa</taxon>
        <taxon>Ecdysozoa</taxon>
        <taxon>Arthropoda</taxon>
        <taxon>Hexapoda</taxon>
        <taxon>Insecta</taxon>
        <taxon>Pterygota</taxon>
        <taxon>Neoptera</taxon>
        <taxon>Endopterygota</taxon>
        <taxon>Hymenoptera</taxon>
        <taxon>Apocrita</taxon>
        <taxon>Aculeata</taxon>
        <taxon>Vespoidea</taxon>
        <taxon>Vespidae</taxon>
        <taxon>Vespinae</taxon>
        <taxon>Vespula</taxon>
    </lineage>
</organism>
<protein>
    <submittedName>
        <fullName evidence="1">Uncharacterized protein</fullName>
    </submittedName>
</protein>
<proteinExistence type="predicted"/>
<sequence length="103" mass="12606">MKTKKDFSLSVSIKIICNISLFEPTSERSRREWPRRINQQPISYDNEFYIIYITESKNIYTNTYIHIYIHIYILLYTKIQYIYILVYSHICLRVDKVYVSEHL</sequence>
<evidence type="ECO:0000313" key="1">
    <source>
        <dbReference type="EMBL" id="KAL2719996.1"/>
    </source>
</evidence>
<comment type="caution">
    <text evidence="1">The sequence shown here is derived from an EMBL/GenBank/DDBJ whole genome shotgun (WGS) entry which is preliminary data.</text>
</comment>
<dbReference type="AlphaFoldDB" id="A0ABD2AH93"/>
<accession>A0ABD2AH93</accession>
<dbReference type="EMBL" id="JAYRBN010000117">
    <property type="protein sequence ID" value="KAL2719996.1"/>
    <property type="molecule type" value="Genomic_DNA"/>
</dbReference>
<dbReference type="Proteomes" id="UP001607303">
    <property type="component" value="Unassembled WGS sequence"/>
</dbReference>
<evidence type="ECO:0000313" key="2">
    <source>
        <dbReference type="Proteomes" id="UP001607303"/>
    </source>
</evidence>
<keyword evidence="2" id="KW-1185">Reference proteome</keyword>
<reference evidence="1 2" key="1">
    <citation type="journal article" date="2024" name="Ann. Entomol. Soc. Am.">
        <title>Genomic analyses of the southern and eastern yellowjacket wasps (Hymenoptera: Vespidae) reveal evolutionary signatures of social life.</title>
        <authorList>
            <person name="Catto M.A."/>
            <person name="Caine P.B."/>
            <person name="Orr S.E."/>
            <person name="Hunt B.G."/>
            <person name="Goodisman M.A.D."/>
        </authorList>
    </citation>
    <scope>NUCLEOTIDE SEQUENCE [LARGE SCALE GENOMIC DNA]</scope>
    <source>
        <strain evidence="1">232</strain>
        <tissue evidence="1">Head and thorax</tissue>
    </source>
</reference>